<dbReference type="InterPro" id="IPR030842">
    <property type="entry name" value="TF_NusA_bacterial"/>
</dbReference>
<evidence type="ECO:0000313" key="10">
    <source>
        <dbReference type="Proteomes" id="UP000005096"/>
    </source>
</evidence>
<dbReference type="InterPro" id="IPR012340">
    <property type="entry name" value="NA-bd_OB-fold"/>
</dbReference>
<comment type="subcellular location">
    <subcellularLocation>
        <location evidence="7">Cytoplasm</location>
    </subcellularLocation>
</comment>
<dbReference type="GO" id="GO:0003700">
    <property type="term" value="F:DNA-binding transcription factor activity"/>
    <property type="evidence" value="ECO:0007669"/>
    <property type="project" value="InterPro"/>
</dbReference>
<dbReference type="CDD" id="cd02134">
    <property type="entry name" value="KH-II_NusA_rpt1"/>
    <property type="match status" value="1"/>
</dbReference>
<dbReference type="PROSITE" id="PS50126">
    <property type="entry name" value="S1"/>
    <property type="match status" value="1"/>
</dbReference>
<keyword evidence="3 7" id="KW-0889">Transcription antitermination</keyword>
<dbReference type="SUPFAM" id="SSF50249">
    <property type="entry name" value="Nucleic acid-binding proteins"/>
    <property type="match status" value="1"/>
</dbReference>
<keyword evidence="10" id="KW-1185">Reference proteome</keyword>
<name>E3CZK5_9BACT</name>
<dbReference type="SMART" id="SM00316">
    <property type="entry name" value="S1"/>
    <property type="match status" value="1"/>
</dbReference>
<dbReference type="InterPro" id="IPR058582">
    <property type="entry name" value="KH_NusA_2nd"/>
</dbReference>
<dbReference type="Gene3D" id="3.30.300.20">
    <property type="match status" value="2"/>
</dbReference>
<accession>E3CZK5</accession>
<dbReference type="FunFam" id="3.30.300.20:FF:000005">
    <property type="entry name" value="Transcription termination/antitermination protein NusA"/>
    <property type="match status" value="1"/>
</dbReference>
<feature type="domain" description="S1 motif" evidence="8">
    <location>
        <begin position="138"/>
        <end position="203"/>
    </location>
</feature>
<dbReference type="CDD" id="cd04455">
    <property type="entry name" value="S1_NusA"/>
    <property type="match status" value="1"/>
</dbReference>
<dbReference type="STRING" id="584708.Apau_1368"/>
<dbReference type="FunFam" id="3.30.300.20:FF:000002">
    <property type="entry name" value="Transcription termination/antitermination protein NusA"/>
    <property type="match status" value="1"/>
</dbReference>
<dbReference type="PANTHER" id="PTHR22648:SF0">
    <property type="entry name" value="TRANSCRIPTION TERMINATION_ANTITERMINATION PROTEIN NUSA"/>
    <property type="match status" value="1"/>
</dbReference>
<evidence type="ECO:0000256" key="6">
    <source>
        <dbReference type="ARBA" id="ARBA00023163"/>
    </source>
</evidence>
<keyword evidence="4 7" id="KW-0694">RNA-binding</keyword>
<evidence type="ECO:0000256" key="4">
    <source>
        <dbReference type="ARBA" id="ARBA00022884"/>
    </source>
</evidence>
<gene>
    <name evidence="7" type="primary">nusA</name>
    <name evidence="9" type="ORF">Apau_1368</name>
</gene>
<keyword evidence="1 7" id="KW-0806">Transcription termination</keyword>
<evidence type="ECO:0000259" key="8">
    <source>
        <dbReference type="PROSITE" id="PS50126"/>
    </source>
</evidence>
<organism evidence="9 10">
    <name type="scientific">Aminomonas paucivorans DSM 12260</name>
    <dbReference type="NCBI Taxonomy" id="584708"/>
    <lineage>
        <taxon>Bacteria</taxon>
        <taxon>Thermotogati</taxon>
        <taxon>Synergistota</taxon>
        <taxon>Synergistia</taxon>
        <taxon>Synergistales</taxon>
        <taxon>Synergistaceae</taxon>
        <taxon>Aminomonas</taxon>
    </lineage>
</organism>
<dbReference type="eggNOG" id="COG0195">
    <property type="taxonomic scope" value="Bacteria"/>
</dbReference>
<keyword evidence="6 7" id="KW-0804">Transcription</keyword>
<dbReference type="Gene3D" id="2.40.50.140">
    <property type="entry name" value="Nucleic acid-binding proteins"/>
    <property type="match status" value="1"/>
</dbReference>
<keyword evidence="2 7" id="KW-0963">Cytoplasm</keyword>
<dbReference type="Pfam" id="PF26594">
    <property type="entry name" value="KH_NusA_2nd"/>
    <property type="match status" value="1"/>
</dbReference>
<dbReference type="PANTHER" id="PTHR22648">
    <property type="entry name" value="TRANSCRIPTION TERMINATION FACTOR NUSA"/>
    <property type="match status" value="1"/>
</dbReference>
<dbReference type="GO" id="GO:0031564">
    <property type="term" value="P:transcription antitermination"/>
    <property type="evidence" value="ECO:0007669"/>
    <property type="project" value="UniProtKB-UniRule"/>
</dbReference>
<dbReference type="EMBL" id="CM001022">
    <property type="protein sequence ID" value="EFQ23789.1"/>
    <property type="molecule type" value="Genomic_DNA"/>
</dbReference>
<sequence length="375" mass="41811">MQLGRDFVRALRQIESEKGLSEEIIASSLEAALVSAYKKFKGGNQTVEVFLDFENGEISLCEVRQVVGEIENPDQEVTLDEAHAMGFADVESGDVIRIEVFPENFGRIAAQTARQVIIQRLKDAERQVIFEEFADRIGDLVTGSIFKTEGDQILVRVNERTEAILPREERIVGEAYHPGDRLKFFLLDVRQTTRGPRIVVSRTHPGLLRRLLELEIPEIQEGTIEIRNIVREAGARAKVAVASLDTNVDPVGACVGSRGTRIKSISGELGGERIDVIVWSSDPLAYVRNALSPAKIAKIEPILEQEKALRVFVRPDQLSLSIGKAGQNVRLAARLTGWKIDIKVLEPERLPTLKDLFEDIITDTGDSLWEDPKKD</sequence>
<dbReference type="InterPro" id="IPR013735">
    <property type="entry name" value="TF_NusA_N"/>
</dbReference>
<dbReference type="NCBIfam" id="TIGR01953">
    <property type="entry name" value="NusA"/>
    <property type="match status" value="1"/>
</dbReference>
<evidence type="ECO:0000256" key="7">
    <source>
        <dbReference type="HAMAP-Rule" id="MF_00945"/>
    </source>
</evidence>
<dbReference type="HAMAP" id="MF_00945_B">
    <property type="entry name" value="NusA_B"/>
    <property type="match status" value="1"/>
</dbReference>
<comment type="subunit">
    <text evidence="7">Monomer. Binds directly to the core enzyme of the DNA-dependent RNA polymerase and to nascent RNA.</text>
</comment>
<dbReference type="Pfam" id="PF08529">
    <property type="entry name" value="NusA_N"/>
    <property type="match status" value="1"/>
</dbReference>
<dbReference type="InterPro" id="IPR015946">
    <property type="entry name" value="KH_dom-like_a/b"/>
</dbReference>
<dbReference type="OrthoDB" id="9807233at2"/>
<dbReference type="Pfam" id="PF13184">
    <property type="entry name" value="KH_NusA_1st"/>
    <property type="match status" value="1"/>
</dbReference>
<dbReference type="RefSeq" id="WP_006300993.1">
    <property type="nucleotide sequence ID" value="NZ_CM001022.1"/>
</dbReference>
<proteinExistence type="inferred from homology"/>
<evidence type="ECO:0000256" key="2">
    <source>
        <dbReference type="ARBA" id="ARBA00022490"/>
    </source>
</evidence>
<evidence type="ECO:0000313" key="9">
    <source>
        <dbReference type="EMBL" id="EFQ23789.1"/>
    </source>
</evidence>
<dbReference type="Gene3D" id="3.30.1480.10">
    <property type="entry name" value="NusA, N-terminal domain"/>
    <property type="match status" value="1"/>
</dbReference>
<evidence type="ECO:0000256" key="1">
    <source>
        <dbReference type="ARBA" id="ARBA00022472"/>
    </source>
</evidence>
<evidence type="ECO:0000256" key="3">
    <source>
        <dbReference type="ARBA" id="ARBA00022814"/>
    </source>
</evidence>
<comment type="similarity">
    <text evidence="7">Belongs to the NusA family.</text>
</comment>
<dbReference type="Proteomes" id="UP000005096">
    <property type="component" value="Chromosome"/>
</dbReference>
<reference evidence="9 10" key="1">
    <citation type="journal article" date="2010" name="Stand. Genomic Sci.">
        <title>Non-contiguous finished genome sequence of Aminomonas paucivorans type strain (GLU-3).</title>
        <authorList>
            <person name="Pitluck S."/>
            <person name="Yasawong M."/>
            <person name="Held B."/>
            <person name="Lapidus A."/>
            <person name="Nolan M."/>
            <person name="Copeland A."/>
            <person name="Lucas S."/>
            <person name="Del Rio T.G."/>
            <person name="Tice H."/>
            <person name="Cheng J.F."/>
            <person name="Chertkov O."/>
            <person name="Goodwin L."/>
            <person name="Tapia R."/>
            <person name="Han C."/>
            <person name="Liolios K."/>
            <person name="Ivanova N."/>
            <person name="Mavromatis K."/>
            <person name="Ovchinnikova G."/>
            <person name="Pati A."/>
            <person name="Chen A."/>
            <person name="Palaniappan K."/>
            <person name="Land M."/>
            <person name="Hauser L."/>
            <person name="Chang Y.J."/>
            <person name="Jeffries C.D."/>
            <person name="Pukall R."/>
            <person name="Spring S."/>
            <person name="Rohde M."/>
            <person name="Sikorski J."/>
            <person name="Goker M."/>
            <person name="Woyke T."/>
            <person name="Bristow J."/>
            <person name="Eisen J.A."/>
            <person name="Markowitz V."/>
            <person name="Hugenholtz P."/>
            <person name="Kyrpides N.C."/>
            <person name="Klenk H.P."/>
        </authorList>
    </citation>
    <scope>NUCLEOTIDE SEQUENCE [LARGE SCALE GENOMIC DNA]</scope>
    <source>
        <strain evidence="9 10">DSM 12260</strain>
    </source>
</reference>
<dbReference type="HOGENOM" id="CLU_029242_2_2_0"/>
<dbReference type="PaxDb" id="584708-Apau_1368"/>
<dbReference type="AlphaFoldDB" id="E3CZK5"/>
<dbReference type="InterPro" id="IPR010213">
    <property type="entry name" value="TF_NusA"/>
</dbReference>
<keyword evidence="5 7" id="KW-0805">Transcription regulation</keyword>
<dbReference type="CDD" id="cd22529">
    <property type="entry name" value="KH-II_NusA_rpt2"/>
    <property type="match status" value="1"/>
</dbReference>
<dbReference type="InterPro" id="IPR003029">
    <property type="entry name" value="S1_domain"/>
</dbReference>
<dbReference type="GO" id="GO:0003723">
    <property type="term" value="F:RNA binding"/>
    <property type="evidence" value="ECO:0007669"/>
    <property type="project" value="UniProtKB-UniRule"/>
</dbReference>
<dbReference type="GO" id="GO:0006353">
    <property type="term" value="P:DNA-templated transcription termination"/>
    <property type="evidence" value="ECO:0007669"/>
    <property type="project" value="UniProtKB-UniRule"/>
</dbReference>
<dbReference type="SUPFAM" id="SSF69705">
    <property type="entry name" value="Transcription factor NusA, N-terminal domain"/>
    <property type="match status" value="1"/>
</dbReference>
<dbReference type="InterPro" id="IPR025249">
    <property type="entry name" value="TF_NusA_KH_1st"/>
</dbReference>
<evidence type="ECO:0000256" key="5">
    <source>
        <dbReference type="ARBA" id="ARBA00023015"/>
    </source>
</evidence>
<dbReference type="GO" id="GO:0005829">
    <property type="term" value="C:cytosol"/>
    <property type="evidence" value="ECO:0007669"/>
    <property type="project" value="TreeGrafter"/>
</dbReference>
<dbReference type="PROSITE" id="PS50084">
    <property type="entry name" value="KH_TYPE_1"/>
    <property type="match status" value="1"/>
</dbReference>
<dbReference type="SUPFAM" id="SSF54814">
    <property type="entry name" value="Prokaryotic type KH domain (KH-domain type II)"/>
    <property type="match status" value="2"/>
</dbReference>
<comment type="function">
    <text evidence="7">Participates in both transcription termination and antitermination.</text>
</comment>
<dbReference type="InterPro" id="IPR009019">
    <property type="entry name" value="KH_sf_prok-type"/>
</dbReference>
<protein>
    <recommendedName>
        <fullName evidence="7">Transcription termination/antitermination protein NusA</fullName>
    </recommendedName>
</protein>
<dbReference type="InterPro" id="IPR036555">
    <property type="entry name" value="NusA_N_sf"/>
</dbReference>